<keyword evidence="6 12" id="KW-0378">Hydrolase</keyword>
<dbReference type="FunFam" id="3.40.50.10860:FF:000005">
    <property type="entry name" value="C-1-tetrahydrofolate synthase, cytoplasmic, putative"/>
    <property type="match status" value="1"/>
</dbReference>
<comment type="caution">
    <text evidence="15">The sequence shown here is derived from an EMBL/GenBank/DDBJ whole genome shotgun (WGS) entry which is preliminary data.</text>
</comment>
<proteinExistence type="inferred from homology"/>
<keyword evidence="4 12" id="KW-0028">Amino-acid biosynthesis</keyword>
<comment type="catalytic activity">
    <reaction evidence="12">
        <text>(6R)-5,10-methylene-5,6,7,8-tetrahydrofolate + NADP(+) = (6R)-5,10-methenyltetrahydrofolate + NADPH</text>
        <dbReference type="Rhea" id="RHEA:22812"/>
        <dbReference type="ChEBI" id="CHEBI:15636"/>
        <dbReference type="ChEBI" id="CHEBI:57455"/>
        <dbReference type="ChEBI" id="CHEBI:57783"/>
        <dbReference type="ChEBI" id="CHEBI:58349"/>
        <dbReference type="EC" id="1.5.1.5"/>
    </reaction>
</comment>
<reference evidence="15 16" key="1">
    <citation type="submission" date="2019-08" db="EMBL/GenBank/DDBJ databases">
        <title>In-depth cultivation of the pig gut microbiome towards novel bacterial diversity and tailored functional studies.</title>
        <authorList>
            <person name="Wylensek D."/>
            <person name="Hitch T.C.A."/>
            <person name="Clavel T."/>
        </authorList>
    </citation>
    <scope>NUCLEOTIDE SEQUENCE [LARGE SCALE GENOMIC DNA]</scope>
    <source>
        <strain evidence="15 16">Oil+RF-744-GAM-WT-6</strain>
    </source>
</reference>
<dbReference type="EC" id="3.5.4.9" evidence="12"/>
<dbReference type="GO" id="GO:0004488">
    <property type="term" value="F:methylenetetrahydrofolate dehydrogenase (NADP+) activity"/>
    <property type="evidence" value="ECO:0007669"/>
    <property type="project" value="UniProtKB-UniRule"/>
</dbReference>
<dbReference type="Pfam" id="PF02882">
    <property type="entry name" value="THF_DHG_CYH_C"/>
    <property type="match status" value="1"/>
</dbReference>
<dbReference type="InterPro" id="IPR000672">
    <property type="entry name" value="THF_DH/CycHdrlase"/>
</dbReference>
<dbReference type="HAMAP" id="MF_01576">
    <property type="entry name" value="THF_DHG_CYH"/>
    <property type="match status" value="1"/>
</dbReference>
<dbReference type="UniPathway" id="UPA00193"/>
<dbReference type="FunFam" id="3.40.50.720:FF:000094">
    <property type="entry name" value="Bifunctional protein FolD"/>
    <property type="match status" value="1"/>
</dbReference>
<dbReference type="SUPFAM" id="SSF51735">
    <property type="entry name" value="NAD(P)-binding Rossmann-fold domains"/>
    <property type="match status" value="1"/>
</dbReference>
<comment type="pathway">
    <text evidence="1 12">One-carbon metabolism; tetrahydrofolate interconversion.</text>
</comment>
<dbReference type="CDD" id="cd01080">
    <property type="entry name" value="NAD_bind_m-THF_DH_Cyclohyd"/>
    <property type="match status" value="1"/>
</dbReference>
<evidence type="ECO:0000256" key="1">
    <source>
        <dbReference type="ARBA" id="ARBA00004777"/>
    </source>
</evidence>
<evidence type="ECO:0000259" key="13">
    <source>
        <dbReference type="Pfam" id="PF00763"/>
    </source>
</evidence>
<dbReference type="AlphaFoldDB" id="A0A7X2NTZ4"/>
<keyword evidence="8 12" id="KW-0560">Oxidoreductase</keyword>
<comment type="caution">
    <text evidence="12">Lacks conserved residue(s) required for the propagation of feature annotation.</text>
</comment>
<gene>
    <name evidence="12 15" type="primary">folD</name>
    <name evidence="15" type="ORF">FYJ51_11130</name>
</gene>
<dbReference type="Proteomes" id="UP000461880">
    <property type="component" value="Unassembled WGS sequence"/>
</dbReference>
<keyword evidence="11 12" id="KW-0511">Multifunctional enzyme</keyword>
<comment type="subunit">
    <text evidence="2 12">Homodimer.</text>
</comment>
<evidence type="ECO:0000256" key="8">
    <source>
        <dbReference type="ARBA" id="ARBA00023002"/>
    </source>
</evidence>
<dbReference type="PROSITE" id="PS00767">
    <property type="entry name" value="THF_DHG_CYH_2"/>
    <property type="match status" value="1"/>
</dbReference>
<feature type="binding site" evidence="12">
    <location>
        <begin position="165"/>
        <end position="167"/>
    </location>
    <ligand>
        <name>NADP(+)</name>
        <dbReference type="ChEBI" id="CHEBI:58349"/>
    </ligand>
</feature>
<dbReference type="InterPro" id="IPR020630">
    <property type="entry name" value="THF_DH/CycHdrlase_cat_dom"/>
</dbReference>
<keyword evidence="9 12" id="KW-0368">Histidine biosynthesis</keyword>
<evidence type="ECO:0000313" key="16">
    <source>
        <dbReference type="Proteomes" id="UP000461880"/>
    </source>
</evidence>
<keyword evidence="16" id="KW-1185">Reference proteome</keyword>
<dbReference type="GO" id="GO:0006164">
    <property type="term" value="P:purine nucleotide biosynthetic process"/>
    <property type="evidence" value="ECO:0007669"/>
    <property type="project" value="UniProtKB-KW"/>
</dbReference>
<dbReference type="RefSeq" id="WP_154505696.1">
    <property type="nucleotide sequence ID" value="NZ_VUMN01000032.1"/>
</dbReference>
<keyword evidence="10 12" id="KW-0486">Methionine biosynthesis</keyword>
<dbReference type="PANTHER" id="PTHR48099">
    <property type="entry name" value="C-1-TETRAHYDROFOLATE SYNTHASE, CYTOPLASMIC-RELATED"/>
    <property type="match status" value="1"/>
</dbReference>
<dbReference type="GO" id="GO:0009086">
    <property type="term" value="P:methionine biosynthetic process"/>
    <property type="evidence" value="ECO:0007669"/>
    <property type="project" value="UniProtKB-KW"/>
</dbReference>
<evidence type="ECO:0000256" key="3">
    <source>
        <dbReference type="ARBA" id="ARBA00022563"/>
    </source>
</evidence>
<comment type="function">
    <text evidence="12">Catalyzes the oxidation of 5,10-methylenetetrahydrofolate to 5,10-methenyltetrahydrofolate and then the hydrolysis of 5,10-methenyltetrahydrofolate to 10-formyltetrahydrofolate.</text>
</comment>
<feature type="domain" description="Tetrahydrofolate dehydrogenase/cyclohydrolase catalytic" evidence="13">
    <location>
        <begin position="5"/>
        <end position="120"/>
    </location>
</feature>
<dbReference type="InterPro" id="IPR020867">
    <property type="entry name" value="THF_DH/CycHdrlase_CS"/>
</dbReference>
<organism evidence="15 16">
    <name type="scientific">Stecheria intestinalis</name>
    <dbReference type="NCBI Taxonomy" id="2606630"/>
    <lineage>
        <taxon>Bacteria</taxon>
        <taxon>Bacillati</taxon>
        <taxon>Bacillota</taxon>
        <taxon>Erysipelotrichia</taxon>
        <taxon>Erysipelotrichales</taxon>
        <taxon>Erysipelotrichaceae</taxon>
        <taxon>Stecheria</taxon>
    </lineage>
</organism>
<keyword evidence="5 12" id="KW-0658">Purine biosynthesis</keyword>
<dbReference type="Pfam" id="PF00763">
    <property type="entry name" value="THF_DHG_CYH"/>
    <property type="match status" value="1"/>
</dbReference>
<keyword evidence="3 12" id="KW-0554">One-carbon metabolism</keyword>
<protein>
    <recommendedName>
        <fullName evidence="12">Bifunctional protein FolD</fullName>
    </recommendedName>
    <domain>
        <recommendedName>
            <fullName evidence="12">Methylenetetrahydrofolate dehydrogenase</fullName>
            <ecNumber evidence="12">1.5.1.5</ecNumber>
        </recommendedName>
    </domain>
    <domain>
        <recommendedName>
            <fullName evidence="12">Methenyltetrahydrofolate cyclohydrolase</fullName>
            <ecNumber evidence="12">3.5.4.9</ecNumber>
        </recommendedName>
    </domain>
</protein>
<dbReference type="Gene3D" id="3.40.50.720">
    <property type="entry name" value="NAD(P)-binding Rossmann-like Domain"/>
    <property type="match status" value="1"/>
</dbReference>
<feature type="domain" description="Tetrahydrofolate dehydrogenase/cyclohydrolase NAD(P)-binding" evidence="14">
    <location>
        <begin position="139"/>
        <end position="280"/>
    </location>
</feature>
<evidence type="ECO:0000256" key="10">
    <source>
        <dbReference type="ARBA" id="ARBA00023167"/>
    </source>
</evidence>
<evidence type="ECO:0000256" key="9">
    <source>
        <dbReference type="ARBA" id="ARBA00023102"/>
    </source>
</evidence>
<dbReference type="InterPro" id="IPR046346">
    <property type="entry name" value="Aminoacid_DH-like_N_sf"/>
</dbReference>
<evidence type="ECO:0000259" key="14">
    <source>
        <dbReference type="Pfam" id="PF02882"/>
    </source>
</evidence>
<dbReference type="Gene3D" id="3.40.50.10860">
    <property type="entry name" value="Leucine Dehydrogenase, chain A, domain 1"/>
    <property type="match status" value="1"/>
</dbReference>
<evidence type="ECO:0000256" key="4">
    <source>
        <dbReference type="ARBA" id="ARBA00022605"/>
    </source>
</evidence>
<feature type="binding site" evidence="12">
    <location>
        <position position="231"/>
    </location>
    <ligand>
        <name>NADP(+)</name>
        <dbReference type="ChEBI" id="CHEBI:58349"/>
    </ligand>
</feature>
<accession>A0A7X2NTZ4</accession>
<evidence type="ECO:0000313" key="15">
    <source>
        <dbReference type="EMBL" id="MSS59443.1"/>
    </source>
</evidence>
<name>A0A7X2NTZ4_9FIRM</name>
<evidence type="ECO:0000256" key="6">
    <source>
        <dbReference type="ARBA" id="ARBA00022801"/>
    </source>
</evidence>
<dbReference type="EC" id="1.5.1.5" evidence="12"/>
<dbReference type="GO" id="GO:0004477">
    <property type="term" value="F:methenyltetrahydrofolate cyclohydrolase activity"/>
    <property type="evidence" value="ECO:0007669"/>
    <property type="project" value="UniProtKB-UniRule"/>
</dbReference>
<keyword evidence="7 12" id="KW-0521">NADP</keyword>
<dbReference type="EMBL" id="VUMN01000032">
    <property type="protein sequence ID" value="MSS59443.1"/>
    <property type="molecule type" value="Genomic_DNA"/>
</dbReference>
<evidence type="ECO:0000256" key="7">
    <source>
        <dbReference type="ARBA" id="ARBA00022857"/>
    </source>
</evidence>
<dbReference type="SUPFAM" id="SSF53223">
    <property type="entry name" value="Aminoacid dehydrogenase-like, N-terminal domain"/>
    <property type="match status" value="1"/>
</dbReference>
<evidence type="ECO:0000256" key="12">
    <source>
        <dbReference type="HAMAP-Rule" id="MF_01576"/>
    </source>
</evidence>
<dbReference type="NCBIfam" id="NF010783">
    <property type="entry name" value="PRK14186.1"/>
    <property type="match status" value="1"/>
</dbReference>
<evidence type="ECO:0000256" key="11">
    <source>
        <dbReference type="ARBA" id="ARBA00023268"/>
    </source>
</evidence>
<dbReference type="GO" id="GO:0035999">
    <property type="term" value="P:tetrahydrofolate interconversion"/>
    <property type="evidence" value="ECO:0007669"/>
    <property type="project" value="UniProtKB-UniRule"/>
</dbReference>
<sequence length="288" mass="31142">MGKIIYGSEVSSELREELRLEAEHLKQEGKRIPKLAVILAGDNPASLSYVKGKAKACEAAGILEETFHLDGSVSQKELEDLIHQCNENAEIDGILLQLPLPAGLDENHAIEQISPHKDVDGLHPLNFGKVHLGIPAFVPCTPLGIMELLKRMGCDCDGKNAVVVGRSKLVGEPAARLLLNANATVTICHSHTKNLKEICRNADILIAAVGKPRFFNHEYVKEGAYVIDVGINRLADGRLTGDVDFEDVKDLCAAITPVPKGVGPMTITMLLENTMKAYREAVNESGGL</sequence>
<dbReference type="PANTHER" id="PTHR48099:SF5">
    <property type="entry name" value="C-1-TETRAHYDROFOLATE SYNTHASE, CYTOPLASMIC"/>
    <property type="match status" value="1"/>
</dbReference>
<dbReference type="GO" id="GO:0005829">
    <property type="term" value="C:cytosol"/>
    <property type="evidence" value="ECO:0007669"/>
    <property type="project" value="TreeGrafter"/>
</dbReference>
<dbReference type="InterPro" id="IPR036291">
    <property type="entry name" value="NAD(P)-bd_dom_sf"/>
</dbReference>
<evidence type="ECO:0000256" key="5">
    <source>
        <dbReference type="ARBA" id="ARBA00022755"/>
    </source>
</evidence>
<dbReference type="InterPro" id="IPR020631">
    <property type="entry name" value="THF_DH/CycHdrlase_NAD-bd_dom"/>
</dbReference>
<dbReference type="PRINTS" id="PR00085">
    <property type="entry name" value="THFDHDRGNASE"/>
</dbReference>
<comment type="similarity">
    <text evidence="12">Belongs to the tetrahydrofolate dehydrogenase/cyclohydrolase family.</text>
</comment>
<evidence type="ECO:0000256" key="2">
    <source>
        <dbReference type="ARBA" id="ARBA00011738"/>
    </source>
</evidence>
<comment type="catalytic activity">
    <reaction evidence="12">
        <text>(6R)-5,10-methenyltetrahydrofolate + H2O = (6R)-10-formyltetrahydrofolate + H(+)</text>
        <dbReference type="Rhea" id="RHEA:23700"/>
        <dbReference type="ChEBI" id="CHEBI:15377"/>
        <dbReference type="ChEBI" id="CHEBI:15378"/>
        <dbReference type="ChEBI" id="CHEBI:57455"/>
        <dbReference type="ChEBI" id="CHEBI:195366"/>
        <dbReference type="EC" id="3.5.4.9"/>
    </reaction>
</comment>
<dbReference type="GO" id="GO:0000105">
    <property type="term" value="P:L-histidine biosynthetic process"/>
    <property type="evidence" value="ECO:0007669"/>
    <property type="project" value="UniProtKB-KW"/>
</dbReference>